<evidence type="ECO:0000313" key="2">
    <source>
        <dbReference type="EMBL" id="GMI28368.1"/>
    </source>
</evidence>
<dbReference type="InterPro" id="IPR011989">
    <property type="entry name" value="ARM-like"/>
</dbReference>
<organism evidence="2 3">
    <name type="scientific">Tetraparma gracilis</name>
    <dbReference type="NCBI Taxonomy" id="2962635"/>
    <lineage>
        <taxon>Eukaryota</taxon>
        <taxon>Sar</taxon>
        <taxon>Stramenopiles</taxon>
        <taxon>Ochrophyta</taxon>
        <taxon>Bolidophyceae</taxon>
        <taxon>Parmales</taxon>
        <taxon>Triparmaceae</taxon>
        <taxon>Tetraparma</taxon>
    </lineage>
</organism>
<proteinExistence type="predicted"/>
<dbReference type="Proteomes" id="UP001165060">
    <property type="component" value="Unassembled WGS sequence"/>
</dbReference>
<evidence type="ECO:0000256" key="1">
    <source>
        <dbReference type="SAM" id="MobiDB-lite"/>
    </source>
</evidence>
<protein>
    <submittedName>
        <fullName evidence="2">Uncharacterized protein</fullName>
    </submittedName>
</protein>
<comment type="caution">
    <text evidence="2">The sequence shown here is derived from an EMBL/GenBank/DDBJ whole genome shotgun (WGS) entry which is preliminary data.</text>
</comment>
<sequence length="325" mass="33391">MVSDDPFDDPFDGLSAFSSLSASLPPYSPSLPPYSPSLPPATLQAASSVLLACGRLSVARSFASSIISSGALPALLSYVPPSLPPDPDPLAVDLIERAVGAVRNLACAHREVRDLSCAAGAADRILALLAASLRLLQARGAGGEGWGAEGDLERVACAALGALRNVTLSNGELVTRLRPLGLIPALHLALAGPGLWRGREPGFRACGALMNSLEACPAAAKEFVAADCRCGLKGFAKASDLAVGDLDRFNPKKPLHAGYLALLAAVVEAVGRGEVGAGGDAGRLIGLAVEAREKDFAFRERRKRAGKKKKAGPAEAAATIENMTG</sequence>
<dbReference type="Gene3D" id="1.25.10.10">
    <property type="entry name" value="Leucine-rich Repeat Variant"/>
    <property type="match status" value="1"/>
</dbReference>
<feature type="region of interest" description="Disordered" evidence="1">
    <location>
        <begin position="302"/>
        <end position="325"/>
    </location>
</feature>
<gene>
    <name evidence="2" type="ORF">TeGR_g10810</name>
</gene>
<reference evidence="2 3" key="1">
    <citation type="journal article" date="2023" name="Commun. Biol.">
        <title>Genome analysis of Parmales, the sister group of diatoms, reveals the evolutionary specialization of diatoms from phago-mixotrophs to photoautotrophs.</title>
        <authorList>
            <person name="Ban H."/>
            <person name="Sato S."/>
            <person name="Yoshikawa S."/>
            <person name="Yamada K."/>
            <person name="Nakamura Y."/>
            <person name="Ichinomiya M."/>
            <person name="Sato N."/>
            <person name="Blanc-Mathieu R."/>
            <person name="Endo H."/>
            <person name="Kuwata A."/>
            <person name="Ogata H."/>
        </authorList>
    </citation>
    <scope>NUCLEOTIDE SEQUENCE [LARGE SCALE GENOMIC DNA]</scope>
</reference>
<dbReference type="SUPFAM" id="SSF48371">
    <property type="entry name" value="ARM repeat"/>
    <property type="match status" value="1"/>
</dbReference>
<name>A0ABQ6MM13_9STRA</name>
<keyword evidence="3" id="KW-1185">Reference proteome</keyword>
<accession>A0ABQ6MM13</accession>
<evidence type="ECO:0000313" key="3">
    <source>
        <dbReference type="Proteomes" id="UP001165060"/>
    </source>
</evidence>
<dbReference type="InterPro" id="IPR016024">
    <property type="entry name" value="ARM-type_fold"/>
</dbReference>
<feature type="compositionally biased region" description="Basic residues" evidence="1">
    <location>
        <begin position="302"/>
        <end position="311"/>
    </location>
</feature>
<dbReference type="EMBL" id="BRYB01002969">
    <property type="protein sequence ID" value="GMI28368.1"/>
    <property type="molecule type" value="Genomic_DNA"/>
</dbReference>